<keyword evidence="2" id="KW-1185">Reference proteome</keyword>
<dbReference type="Proteomes" id="UP001431221">
    <property type="component" value="Unassembled WGS sequence"/>
</dbReference>
<dbReference type="EMBL" id="JALNMJ010000010">
    <property type="protein sequence ID" value="MCK7613600.1"/>
    <property type="molecule type" value="Genomic_DNA"/>
</dbReference>
<sequence>MRDASYVAANMRAEDFREIACLWQHWDTRALGLCALETAVPDMVWSVWYDGQPAAAFGFSRASAFDPEHWQAWAFGTERFKRCVPLMTRHILSLRSKIERDCRRLQVISLQEHDIAHRWIEALGAAPEGLLRSYGRGGEDFWIYAWVRKGQGQPDCKSIRDGLGSRYPIATVG</sequence>
<protein>
    <recommendedName>
        <fullName evidence="3">N-acetyltransferase domain-containing protein</fullName>
    </recommendedName>
</protein>
<dbReference type="InterPro" id="IPR016181">
    <property type="entry name" value="Acyl_CoA_acyltransferase"/>
</dbReference>
<dbReference type="RefSeq" id="WP_248155630.1">
    <property type="nucleotide sequence ID" value="NZ_JALNMJ010000010.1"/>
</dbReference>
<organism evidence="1 2">
    <name type="scientific">Roseibium sediminicola</name>
    <dbReference type="NCBI Taxonomy" id="2933272"/>
    <lineage>
        <taxon>Bacteria</taxon>
        <taxon>Pseudomonadati</taxon>
        <taxon>Pseudomonadota</taxon>
        <taxon>Alphaproteobacteria</taxon>
        <taxon>Hyphomicrobiales</taxon>
        <taxon>Stappiaceae</taxon>
        <taxon>Roseibium</taxon>
    </lineage>
</organism>
<name>A0ABT0GXR5_9HYPH</name>
<comment type="caution">
    <text evidence="1">The sequence shown here is derived from an EMBL/GenBank/DDBJ whole genome shotgun (WGS) entry which is preliminary data.</text>
</comment>
<evidence type="ECO:0000313" key="2">
    <source>
        <dbReference type="Proteomes" id="UP001431221"/>
    </source>
</evidence>
<accession>A0ABT0GXR5</accession>
<dbReference type="SUPFAM" id="SSF55729">
    <property type="entry name" value="Acyl-CoA N-acyltransferases (Nat)"/>
    <property type="match status" value="1"/>
</dbReference>
<gene>
    <name evidence="1" type="ORF">M0H32_15610</name>
</gene>
<proteinExistence type="predicted"/>
<evidence type="ECO:0000313" key="1">
    <source>
        <dbReference type="EMBL" id="MCK7613600.1"/>
    </source>
</evidence>
<evidence type="ECO:0008006" key="3">
    <source>
        <dbReference type="Google" id="ProtNLM"/>
    </source>
</evidence>
<reference evidence="1" key="1">
    <citation type="submission" date="2022-04" db="EMBL/GenBank/DDBJ databases">
        <title>Roseibium sp. CAU 1639 isolated from mud.</title>
        <authorList>
            <person name="Kim W."/>
        </authorList>
    </citation>
    <scope>NUCLEOTIDE SEQUENCE</scope>
    <source>
        <strain evidence="1">CAU 1639</strain>
    </source>
</reference>